<dbReference type="CDD" id="cd04750">
    <property type="entry name" value="Commd2"/>
    <property type="match status" value="1"/>
</dbReference>
<keyword evidence="3" id="KW-1185">Reference proteome</keyword>
<evidence type="ECO:0000313" key="2">
    <source>
        <dbReference type="EMBL" id="KAK7866060.1"/>
    </source>
</evidence>
<evidence type="ECO:0000259" key="1">
    <source>
        <dbReference type="PROSITE" id="PS51269"/>
    </source>
</evidence>
<dbReference type="InterPro" id="IPR037354">
    <property type="entry name" value="Commd2"/>
</dbReference>
<sequence length="184" mass="21375">MAVLQDFCKLSLEYLKRGPNPKLYQSAAQKLNVQPEVIRNAVEGLVHLLIRSCKQKLNDLDFRDSMLTLGFSEAHQEILSAFFENKKEEILNVLNNYSHDLPHFKDLEWRFEVQLASRSLQHQITPLITMKLSLENRRGSVAIPGEQLVLQTDPTNLVHLTQVLEEALLEARSQHTRRFQRYIK</sequence>
<dbReference type="InterPro" id="IPR017920">
    <property type="entry name" value="COMM"/>
</dbReference>
<dbReference type="PANTHER" id="PTHR15857:SF0">
    <property type="entry name" value="COMM DOMAIN-CONTAINING PROTEIN 2"/>
    <property type="match status" value="1"/>
</dbReference>
<dbReference type="PANTHER" id="PTHR15857">
    <property type="entry name" value="COMM DOMAIN CONTAINING PROTEIN 2"/>
    <property type="match status" value="1"/>
</dbReference>
<dbReference type="PROSITE" id="PS51269">
    <property type="entry name" value="COMM"/>
    <property type="match status" value="1"/>
</dbReference>
<dbReference type="Pfam" id="PF07258">
    <property type="entry name" value="COMM_domain"/>
    <property type="match status" value="1"/>
</dbReference>
<dbReference type="EMBL" id="JAZDUA010000156">
    <property type="protein sequence ID" value="KAK7866060.1"/>
    <property type="molecule type" value="Genomic_DNA"/>
</dbReference>
<name>A0AAN9VQ33_9ORTH</name>
<dbReference type="Proteomes" id="UP001378592">
    <property type="component" value="Unassembled WGS sequence"/>
</dbReference>
<proteinExistence type="predicted"/>
<feature type="domain" description="COMM" evidence="1">
    <location>
        <begin position="103"/>
        <end position="175"/>
    </location>
</feature>
<dbReference type="AlphaFoldDB" id="A0AAN9VQ33"/>
<organism evidence="2 3">
    <name type="scientific">Gryllus longicercus</name>
    <dbReference type="NCBI Taxonomy" id="2509291"/>
    <lineage>
        <taxon>Eukaryota</taxon>
        <taxon>Metazoa</taxon>
        <taxon>Ecdysozoa</taxon>
        <taxon>Arthropoda</taxon>
        <taxon>Hexapoda</taxon>
        <taxon>Insecta</taxon>
        <taxon>Pterygota</taxon>
        <taxon>Neoptera</taxon>
        <taxon>Polyneoptera</taxon>
        <taxon>Orthoptera</taxon>
        <taxon>Ensifera</taxon>
        <taxon>Gryllidea</taxon>
        <taxon>Grylloidea</taxon>
        <taxon>Gryllidae</taxon>
        <taxon>Gryllinae</taxon>
        <taxon>Gryllus</taxon>
    </lineage>
</organism>
<protein>
    <recommendedName>
        <fullName evidence="1">COMM domain-containing protein</fullName>
    </recommendedName>
</protein>
<gene>
    <name evidence="2" type="ORF">R5R35_013560</name>
</gene>
<reference evidence="2 3" key="1">
    <citation type="submission" date="2024-03" db="EMBL/GenBank/DDBJ databases">
        <title>The genome assembly and annotation of the cricket Gryllus longicercus Weissman &amp; Gray.</title>
        <authorList>
            <person name="Szrajer S."/>
            <person name="Gray D."/>
            <person name="Ylla G."/>
        </authorList>
    </citation>
    <scope>NUCLEOTIDE SEQUENCE [LARGE SCALE GENOMIC DNA]</scope>
    <source>
        <strain evidence="2">DAG 2021-001</strain>
        <tissue evidence="2">Whole body minus gut</tissue>
    </source>
</reference>
<accession>A0AAN9VQ33</accession>
<evidence type="ECO:0000313" key="3">
    <source>
        <dbReference type="Proteomes" id="UP001378592"/>
    </source>
</evidence>
<comment type="caution">
    <text evidence="2">The sequence shown here is derived from an EMBL/GenBank/DDBJ whole genome shotgun (WGS) entry which is preliminary data.</text>
</comment>